<dbReference type="EC" id="2.3.1.189" evidence="2"/>
<evidence type="ECO:0000313" key="2">
    <source>
        <dbReference type="EMBL" id="ASP19946.1"/>
    </source>
</evidence>
<keyword evidence="3" id="KW-1185">Reference proteome</keyword>
<keyword evidence="2" id="KW-0808">Transferase</keyword>
<dbReference type="SUPFAM" id="SSF55729">
    <property type="entry name" value="Acyl-CoA N-acyltransferases (Nat)"/>
    <property type="match status" value="1"/>
</dbReference>
<protein>
    <submittedName>
        <fullName evidence="2">Mycothiol acetyltransferase</fullName>
        <ecNumber evidence="2">2.3.1.189</ecNumber>
    </submittedName>
</protein>
<proteinExistence type="predicted"/>
<dbReference type="Gene3D" id="3.40.630.30">
    <property type="match status" value="1"/>
</dbReference>
<sequence>MIIREAVGTDRTGVWTMLEPVFRGGDTYAIDADISRDDALAYWFGPERRVFVAEDDGALLGTYYIVRNQKGGGSHVCNCGYVTSDAARGRGVARAMLAHSLDIAPQLGFRAMQYNFVVATNTRAIETWQRAGFDVVGRLPGAFRHPEQGFVDALVMYRAL</sequence>
<evidence type="ECO:0000313" key="3">
    <source>
        <dbReference type="Proteomes" id="UP000203589"/>
    </source>
</evidence>
<dbReference type="PROSITE" id="PS51186">
    <property type="entry name" value="GNAT"/>
    <property type="match status" value="1"/>
</dbReference>
<dbReference type="InterPro" id="IPR052742">
    <property type="entry name" value="Mito_N-acetyltransferase"/>
</dbReference>
<feature type="domain" description="N-acetyltransferase" evidence="1">
    <location>
        <begin position="1"/>
        <end position="160"/>
    </location>
</feature>
<name>A0A222E177_9RHOB</name>
<dbReference type="Proteomes" id="UP000203589">
    <property type="component" value="Chromosome"/>
</dbReference>
<dbReference type="InterPro" id="IPR016181">
    <property type="entry name" value="Acyl_CoA_acyltransferase"/>
</dbReference>
<organism evidence="2 3">
    <name type="scientific">Antarctobacter heliothermus</name>
    <dbReference type="NCBI Taxonomy" id="74033"/>
    <lineage>
        <taxon>Bacteria</taxon>
        <taxon>Pseudomonadati</taxon>
        <taxon>Pseudomonadota</taxon>
        <taxon>Alphaproteobacteria</taxon>
        <taxon>Rhodobacterales</taxon>
        <taxon>Roseobacteraceae</taxon>
        <taxon>Antarctobacter</taxon>
    </lineage>
</organism>
<dbReference type="PANTHER" id="PTHR43138:SF1">
    <property type="entry name" value="N-ACETYLTRANSFERASE ACA1"/>
    <property type="match status" value="1"/>
</dbReference>
<dbReference type="GO" id="GO:0035447">
    <property type="term" value="F:mycothiol synthase activity"/>
    <property type="evidence" value="ECO:0007669"/>
    <property type="project" value="UniProtKB-EC"/>
</dbReference>
<dbReference type="InterPro" id="IPR000182">
    <property type="entry name" value="GNAT_dom"/>
</dbReference>
<evidence type="ECO:0000259" key="1">
    <source>
        <dbReference type="PROSITE" id="PS51186"/>
    </source>
</evidence>
<dbReference type="KEGG" id="aht:ANTHELSMS3_01235"/>
<dbReference type="CDD" id="cd04301">
    <property type="entry name" value="NAT_SF"/>
    <property type="match status" value="1"/>
</dbReference>
<dbReference type="OrthoDB" id="9788300at2"/>
<dbReference type="EMBL" id="CP022540">
    <property type="protein sequence ID" value="ASP19946.1"/>
    <property type="molecule type" value="Genomic_DNA"/>
</dbReference>
<dbReference type="PANTHER" id="PTHR43138">
    <property type="entry name" value="ACETYLTRANSFERASE, GNAT FAMILY"/>
    <property type="match status" value="1"/>
</dbReference>
<dbReference type="AlphaFoldDB" id="A0A222E177"/>
<dbReference type="Pfam" id="PF00583">
    <property type="entry name" value="Acetyltransf_1"/>
    <property type="match status" value="1"/>
</dbReference>
<accession>A0A222E177</accession>
<keyword evidence="2" id="KW-0012">Acyltransferase</keyword>
<gene>
    <name evidence="2" type="primary">mshD</name>
    <name evidence="2" type="ORF">ANTHELSMS3_01235</name>
</gene>
<reference evidence="2 3" key="1">
    <citation type="submission" date="2017-07" db="EMBL/GenBank/DDBJ databases">
        <title>Genome Sequence of Antarctobacter heliothermus Strain SMS3 Isolated from a culture of the Diatom Skeletonema marinoi.</title>
        <authorList>
            <person name="Topel M."/>
            <person name="Pinder M.I.M."/>
            <person name="Johansson O.N."/>
            <person name="Kourtchenko O."/>
            <person name="Godhe A."/>
            <person name="Clarke A.K."/>
        </authorList>
    </citation>
    <scope>NUCLEOTIDE SEQUENCE [LARGE SCALE GENOMIC DNA]</scope>
    <source>
        <strain evidence="2 3">SMS3</strain>
    </source>
</reference>